<feature type="DNA-binding region" description="H-T-H motif" evidence="4">
    <location>
        <begin position="26"/>
        <end position="45"/>
    </location>
</feature>
<dbReference type="InterPro" id="IPR001647">
    <property type="entry name" value="HTH_TetR"/>
</dbReference>
<name>A0AB39INB7_9GAMM</name>
<dbReference type="InterPro" id="IPR009057">
    <property type="entry name" value="Homeodomain-like_sf"/>
</dbReference>
<dbReference type="Pfam" id="PF00440">
    <property type="entry name" value="TetR_N"/>
    <property type="match status" value="1"/>
</dbReference>
<keyword evidence="8" id="KW-1185">Reference proteome</keyword>
<evidence type="ECO:0000313" key="7">
    <source>
        <dbReference type="EMBL" id="XDL22785.1"/>
    </source>
</evidence>
<keyword evidence="1" id="KW-0805">Transcription regulation</keyword>
<organism evidence="7">
    <name type="scientific">Dickeya oryzae</name>
    <dbReference type="NCBI Taxonomy" id="1240404"/>
    <lineage>
        <taxon>Bacteria</taxon>
        <taxon>Pseudomonadati</taxon>
        <taxon>Pseudomonadota</taxon>
        <taxon>Gammaproteobacteria</taxon>
        <taxon>Enterobacterales</taxon>
        <taxon>Pectobacteriaceae</taxon>
        <taxon>Dickeya</taxon>
    </lineage>
</organism>
<dbReference type="SUPFAM" id="SSF46689">
    <property type="entry name" value="Homeodomain-like"/>
    <property type="match status" value="1"/>
</dbReference>
<dbReference type="EMBL" id="JAGJWX010000025">
    <property type="protein sequence ID" value="MBP2859093.1"/>
    <property type="molecule type" value="Genomic_DNA"/>
</dbReference>
<evidence type="ECO:0000313" key="6">
    <source>
        <dbReference type="EMBL" id="MBP2859093.1"/>
    </source>
</evidence>
<keyword evidence="3" id="KW-0804">Transcription</keyword>
<evidence type="ECO:0000256" key="2">
    <source>
        <dbReference type="ARBA" id="ARBA00023125"/>
    </source>
</evidence>
<protein>
    <submittedName>
        <fullName evidence="7">TetR/AcrR family transcriptional regulator</fullName>
    </submittedName>
</protein>
<keyword evidence="2 4" id="KW-0238">DNA-binding</keyword>
<dbReference type="Proteomes" id="UP000810130">
    <property type="component" value="Unassembled WGS sequence"/>
</dbReference>
<reference evidence="7" key="2">
    <citation type="submission" date="2024-07" db="EMBL/GenBank/DDBJ databases">
        <authorList>
            <person name="Pedron J."/>
        </authorList>
    </citation>
    <scope>NUCLEOTIDE SEQUENCE</scope>
    <source>
        <strain evidence="7">A003-S1-M15</strain>
    </source>
</reference>
<evidence type="ECO:0000313" key="8">
    <source>
        <dbReference type="Proteomes" id="UP000810130"/>
    </source>
</evidence>
<dbReference type="Gene3D" id="1.10.357.10">
    <property type="entry name" value="Tetracycline Repressor, domain 2"/>
    <property type="match status" value="1"/>
</dbReference>
<proteinExistence type="predicted"/>
<dbReference type="InterPro" id="IPR041586">
    <property type="entry name" value="PsrA_TetR_C"/>
</dbReference>
<dbReference type="InterPro" id="IPR050109">
    <property type="entry name" value="HTH-type_TetR-like_transc_reg"/>
</dbReference>
<sequence length="212" mass="23446">MAHSTREKIMDAAELQFAEYGYDAVSVRNITNTARVRLGLLAYHFGTKEALFEAVIARRVDELNQRRLAALSEVRKKGDFSVEQVISAFLYPYLELACMDDPGWRAYTKLVAQVSHNEHHLPVLKKYLDAVGHQFIDAIMACFPNTSYEQAACGFIFTAAAMVGIFSRPSRINSLSQGKISNEDLQAIYPNLLTYAVAGVTATCSISSPVTA</sequence>
<dbReference type="PRINTS" id="PR00455">
    <property type="entry name" value="HTHTETR"/>
</dbReference>
<dbReference type="RefSeq" id="WP_050570674.1">
    <property type="nucleotide sequence ID" value="NZ_CM001972.1"/>
</dbReference>
<dbReference type="SUPFAM" id="SSF48498">
    <property type="entry name" value="Tetracyclin repressor-like, C-terminal domain"/>
    <property type="match status" value="1"/>
</dbReference>
<evidence type="ECO:0000259" key="5">
    <source>
        <dbReference type="PROSITE" id="PS50977"/>
    </source>
</evidence>
<dbReference type="InterPro" id="IPR036271">
    <property type="entry name" value="Tet_transcr_reg_TetR-rel_C_sf"/>
</dbReference>
<dbReference type="PROSITE" id="PS50977">
    <property type="entry name" value="HTH_TETR_2"/>
    <property type="match status" value="1"/>
</dbReference>
<dbReference type="GO" id="GO:0003700">
    <property type="term" value="F:DNA-binding transcription factor activity"/>
    <property type="evidence" value="ECO:0007669"/>
    <property type="project" value="TreeGrafter"/>
</dbReference>
<reference evidence="6 8" key="1">
    <citation type="submission" date="2021-04" db="EMBL/GenBank/DDBJ databases">
        <title>Genomic and host-range diversity within the Dickeya zeae complex, identification of D. zeae and D. oryzae members, proposal of two novel subspecies D. zeae subsp. zeae subsp. nov. and D. zeae subsp. dombae subsp. nov.</title>
        <authorList>
            <person name="Van Gijsegem F."/>
            <person name="Hugouvieux-Cotte-Pattat N."/>
        </authorList>
    </citation>
    <scope>NUCLEOTIDE SEQUENCE [LARGE SCALE GENOMIC DNA]</scope>
    <source>
        <strain evidence="6 8">FVG03</strain>
    </source>
</reference>
<feature type="domain" description="HTH tetR-type" evidence="5">
    <location>
        <begin position="3"/>
        <end position="63"/>
    </location>
</feature>
<evidence type="ECO:0000256" key="4">
    <source>
        <dbReference type="PROSITE-ProRule" id="PRU00335"/>
    </source>
</evidence>
<dbReference type="PANTHER" id="PTHR30055">
    <property type="entry name" value="HTH-TYPE TRANSCRIPTIONAL REGULATOR RUTR"/>
    <property type="match status" value="1"/>
</dbReference>
<accession>A0AB39INB7</accession>
<dbReference type="Pfam" id="PF17939">
    <property type="entry name" value="TetR_C_30"/>
    <property type="match status" value="1"/>
</dbReference>
<gene>
    <name evidence="6" type="ORF">J8657_15950</name>
    <name evidence="7" type="ORF">LF929_010720</name>
</gene>
<dbReference type="EMBL" id="CP162670">
    <property type="protein sequence ID" value="XDL22785.1"/>
    <property type="molecule type" value="Genomic_DNA"/>
</dbReference>
<dbReference type="GO" id="GO:0000976">
    <property type="term" value="F:transcription cis-regulatory region binding"/>
    <property type="evidence" value="ECO:0007669"/>
    <property type="project" value="TreeGrafter"/>
</dbReference>
<evidence type="ECO:0000256" key="1">
    <source>
        <dbReference type="ARBA" id="ARBA00023015"/>
    </source>
</evidence>
<dbReference type="GeneID" id="302582148"/>
<dbReference type="PANTHER" id="PTHR30055:SF234">
    <property type="entry name" value="HTH-TYPE TRANSCRIPTIONAL REGULATOR BETI"/>
    <property type="match status" value="1"/>
</dbReference>
<evidence type="ECO:0000256" key="3">
    <source>
        <dbReference type="ARBA" id="ARBA00023163"/>
    </source>
</evidence>
<dbReference type="AlphaFoldDB" id="A0AB39INB7"/>